<comment type="caution">
    <text evidence="1">The sequence shown here is derived from an EMBL/GenBank/DDBJ whole genome shotgun (WGS) entry which is preliminary data.</text>
</comment>
<gene>
    <name evidence="1" type="ORF">F0M16_16225</name>
</gene>
<organism evidence="1 2">
    <name type="scientific">Vibrio cholerae</name>
    <dbReference type="NCBI Taxonomy" id="666"/>
    <lineage>
        <taxon>Bacteria</taxon>
        <taxon>Pseudomonadati</taxon>
        <taxon>Pseudomonadota</taxon>
        <taxon>Gammaproteobacteria</taxon>
        <taxon>Vibrionales</taxon>
        <taxon>Vibrionaceae</taxon>
        <taxon>Vibrio</taxon>
    </lineage>
</organism>
<dbReference type="AlphaFoldDB" id="A0A5Q6PFG3"/>
<evidence type="ECO:0000313" key="1">
    <source>
        <dbReference type="EMBL" id="KAA1253622.1"/>
    </source>
</evidence>
<dbReference type="Proteomes" id="UP000323225">
    <property type="component" value="Unassembled WGS sequence"/>
</dbReference>
<accession>A0A5Q6PFG3</accession>
<protein>
    <submittedName>
        <fullName evidence="1">Uncharacterized protein</fullName>
    </submittedName>
</protein>
<evidence type="ECO:0000313" key="2">
    <source>
        <dbReference type="Proteomes" id="UP000323225"/>
    </source>
</evidence>
<name>A0A5Q6PFG3_VIBCL</name>
<proteinExistence type="predicted"/>
<reference evidence="1 2" key="1">
    <citation type="submission" date="2019-09" db="EMBL/GenBank/DDBJ databases">
        <authorList>
            <person name="Kritzky A."/>
            <person name="Schelkanova E.Y."/>
            <person name="Alkhova Z.V."/>
            <person name="Smirnova N.I."/>
        </authorList>
    </citation>
    <scope>NUCLEOTIDE SEQUENCE [LARGE SCALE GENOMIC DNA]</scope>
    <source>
        <strain evidence="1 2">M1526</strain>
    </source>
</reference>
<sequence>MNNIDIEAVKSNLSIYARDMLSDRRNFMVFLLLSSADEQCILSEHPLTPDNFLSMIDNYVSVYAYVSDSLNNSLGSSITPSPELLNIVKEYVGDVPFSVRKNISIQLKVEKTVSFG</sequence>
<dbReference type="EMBL" id="VUAA01000019">
    <property type="protein sequence ID" value="KAA1253622.1"/>
    <property type="molecule type" value="Genomic_DNA"/>
</dbReference>